<proteinExistence type="predicted"/>
<evidence type="ECO:0000313" key="2">
    <source>
        <dbReference type="EMBL" id="MBB5873916.1"/>
    </source>
</evidence>
<dbReference type="AlphaFoldDB" id="A0A841C208"/>
<feature type="chain" id="PRO_5032420060" evidence="1">
    <location>
        <begin position="26"/>
        <end position="280"/>
    </location>
</feature>
<feature type="signal peptide" evidence="1">
    <location>
        <begin position="1"/>
        <end position="25"/>
    </location>
</feature>
<evidence type="ECO:0000256" key="1">
    <source>
        <dbReference type="SAM" id="SignalP"/>
    </source>
</evidence>
<dbReference type="EMBL" id="JACHMN010000003">
    <property type="protein sequence ID" value="MBB5873916.1"/>
    <property type="molecule type" value="Genomic_DNA"/>
</dbReference>
<dbReference type="Proteomes" id="UP000587527">
    <property type="component" value="Unassembled WGS sequence"/>
</dbReference>
<gene>
    <name evidence="2" type="ORF">F4553_007350</name>
</gene>
<accession>A0A841C208</accession>
<reference evidence="2 3" key="1">
    <citation type="submission" date="2020-08" db="EMBL/GenBank/DDBJ databases">
        <title>Sequencing the genomes of 1000 actinobacteria strains.</title>
        <authorList>
            <person name="Klenk H.-P."/>
        </authorList>
    </citation>
    <scope>NUCLEOTIDE SEQUENCE [LARGE SCALE GENOMIC DNA]</scope>
    <source>
        <strain evidence="2 3">DSM 45362</strain>
    </source>
</reference>
<protein>
    <submittedName>
        <fullName evidence="2">Uncharacterized protein</fullName>
    </submittedName>
</protein>
<comment type="caution">
    <text evidence="2">The sequence shown here is derived from an EMBL/GenBank/DDBJ whole genome shotgun (WGS) entry which is preliminary data.</text>
</comment>
<evidence type="ECO:0000313" key="3">
    <source>
        <dbReference type="Proteomes" id="UP000587527"/>
    </source>
</evidence>
<name>A0A841C208_9ACTN</name>
<keyword evidence="3" id="KW-1185">Reference proteome</keyword>
<dbReference type="RefSeq" id="WP_184845598.1">
    <property type="nucleotide sequence ID" value="NZ_JACHMN010000003.1"/>
</dbReference>
<sequence>MKRRLALAVTMVAGLGVLIPAPASAAVNPVYVSGTASANDSVAEKSSTATCPNNTRVIGGGGSITGGGAQVHLTRLQPLGNTDQFTVTAAEHGTFTPNWRVQAYAICSAGLTGVEYIGFSVASSSSASKSATAICGGTGERKLISTGARIVNGGGEVFLDDMIASSEMYTTTATAYEDQDGYAGNWSFYSYGVCADTPAGLEFKSATAVTDSTGDTVTATCTGTKKLLGLGGLMSSPDGQAHYTGLTPSSTLTSATAVTSEDVDGYAGDWFTRVYAICAS</sequence>
<keyword evidence="1" id="KW-0732">Signal</keyword>
<organism evidence="2 3">
    <name type="scientific">Allocatelliglobosispora scoriae</name>
    <dbReference type="NCBI Taxonomy" id="643052"/>
    <lineage>
        <taxon>Bacteria</taxon>
        <taxon>Bacillati</taxon>
        <taxon>Actinomycetota</taxon>
        <taxon>Actinomycetes</taxon>
        <taxon>Micromonosporales</taxon>
        <taxon>Micromonosporaceae</taxon>
        <taxon>Allocatelliglobosispora</taxon>
    </lineage>
</organism>